<protein>
    <recommendedName>
        <fullName evidence="3">DUF4276 family protein</fullName>
    </recommendedName>
</protein>
<evidence type="ECO:0000313" key="1">
    <source>
        <dbReference type="EMBL" id="OLO45179.1"/>
    </source>
</evidence>
<gene>
    <name evidence="1" type="ORF">BKH29_04915</name>
</gene>
<reference evidence="1 2" key="1">
    <citation type="submission" date="2016-12" db="EMBL/GenBank/DDBJ databases">
        <title>Genomic Comparison of strains in the 'Actinomyces naeslundii' Group.</title>
        <authorList>
            <person name="Mughal S.R."/>
            <person name="Do T."/>
            <person name="Gilbert S.C."/>
            <person name="Witherden E.A."/>
            <person name="Didelot X."/>
            <person name="Beighton D."/>
        </authorList>
    </citation>
    <scope>NUCLEOTIDE SEQUENCE [LARGE SCALE GENOMIC DNA]</scope>
    <source>
        <strain evidence="1 2">CCUG 33920</strain>
    </source>
</reference>
<dbReference type="EMBL" id="MSKJ01000009">
    <property type="protein sequence ID" value="OLO45179.1"/>
    <property type="molecule type" value="Genomic_DNA"/>
</dbReference>
<proteinExistence type="predicted"/>
<dbReference type="AlphaFoldDB" id="A0A1Q8VAQ3"/>
<name>A0A1Q8VAQ3_9ACTO</name>
<evidence type="ECO:0000313" key="2">
    <source>
        <dbReference type="Proteomes" id="UP000186857"/>
    </source>
</evidence>
<comment type="caution">
    <text evidence="1">The sequence shown here is derived from an EMBL/GenBank/DDBJ whole genome shotgun (WGS) entry which is preliminary data.</text>
</comment>
<evidence type="ECO:0008006" key="3">
    <source>
        <dbReference type="Google" id="ProtNLM"/>
    </source>
</evidence>
<accession>A0A1Q8VAQ3</accession>
<dbReference type="Proteomes" id="UP000186857">
    <property type="component" value="Unassembled WGS sequence"/>
</dbReference>
<organism evidence="1 2">
    <name type="scientific">Actinomyces oris</name>
    <dbReference type="NCBI Taxonomy" id="544580"/>
    <lineage>
        <taxon>Bacteria</taxon>
        <taxon>Bacillati</taxon>
        <taxon>Actinomycetota</taxon>
        <taxon>Actinomycetes</taxon>
        <taxon>Actinomycetales</taxon>
        <taxon>Actinomycetaceae</taxon>
        <taxon>Actinomyces</taxon>
    </lineage>
</organism>
<sequence>MAKKIVSHSGLRIQQALSKSGSDNVDKLVPKLAKTGPWNPWVVFRDSDTACPVELYRKLMSSTPPNPAFLLRIVHPMSEGWLMADAQSFSQYFKVPVNKIPADTETLTHAKRHLLSLCIKSRSVNIRNDVVRPDGTTGPLYAPRINDFAEKYWDVRTAAQNSPSLHRALARLEELRSFLLTR</sequence>